<dbReference type="Gene3D" id="2.40.50.140">
    <property type="entry name" value="Nucleic acid-binding proteins"/>
    <property type="match status" value="1"/>
</dbReference>
<evidence type="ECO:0000256" key="14">
    <source>
        <dbReference type="HAMAP-Rule" id="MF_01588"/>
    </source>
</evidence>
<reference evidence="16 17" key="1">
    <citation type="journal article" date="2015" name="Nature">
        <title>rRNA introns, odd ribosomes, and small enigmatic genomes across a large radiation of phyla.</title>
        <authorList>
            <person name="Brown C.T."/>
            <person name="Hug L.A."/>
            <person name="Thomas B.C."/>
            <person name="Sharon I."/>
            <person name="Castelle C.J."/>
            <person name="Singh A."/>
            <person name="Wilkins M.J."/>
            <person name="Williams K.H."/>
            <person name="Banfield J.F."/>
        </authorList>
    </citation>
    <scope>NUCLEOTIDE SEQUENCE [LARGE SCALE GENOMIC DNA]</scope>
</reference>
<gene>
    <name evidence="14" type="primary">ligA</name>
    <name evidence="16" type="ORF">UT28_C0001G0209</name>
</gene>
<dbReference type="EC" id="6.5.1.2" evidence="2 14"/>
<keyword evidence="11 14" id="KW-0234">DNA repair</keyword>
<comment type="function">
    <text evidence="1 14">DNA ligase that catalyzes the formation of phosphodiester linkages between 5'-phosphoryl and 3'-hydroxyl groups in double-stranded DNA using NAD as a coenzyme and as the energy source for the reaction. It is essential for DNA replication and repair of damaged DNA.</text>
</comment>
<dbReference type="FunFam" id="2.40.50.140:FF:000012">
    <property type="entry name" value="DNA ligase"/>
    <property type="match status" value="1"/>
</dbReference>
<dbReference type="GO" id="GO:0005829">
    <property type="term" value="C:cytosol"/>
    <property type="evidence" value="ECO:0007669"/>
    <property type="project" value="TreeGrafter"/>
</dbReference>
<feature type="binding site" evidence="14">
    <location>
        <position position="321"/>
    </location>
    <ligand>
        <name>NAD(+)</name>
        <dbReference type="ChEBI" id="CHEBI:57540"/>
    </ligand>
</feature>
<dbReference type="Gene3D" id="6.20.10.30">
    <property type="match status" value="1"/>
</dbReference>
<evidence type="ECO:0000256" key="9">
    <source>
        <dbReference type="ARBA" id="ARBA00022842"/>
    </source>
</evidence>
<dbReference type="Pfam" id="PF14520">
    <property type="entry name" value="HHH_5"/>
    <property type="match status" value="1"/>
</dbReference>
<feature type="active site" description="N6-AMP-lysine intermediate" evidence="14">
    <location>
        <position position="120"/>
    </location>
</feature>
<evidence type="ECO:0000256" key="2">
    <source>
        <dbReference type="ARBA" id="ARBA00012722"/>
    </source>
</evidence>
<dbReference type="Pfam" id="PF03120">
    <property type="entry name" value="OB_DNA_ligase"/>
    <property type="match status" value="1"/>
</dbReference>
<dbReference type="KEGG" id="bbgw:UT28_C0001G0209"/>
<evidence type="ECO:0000256" key="11">
    <source>
        <dbReference type="ARBA" id="ARBA00023204"/>
    </source>
</evidence>
<feature type="binding site" evidence="14">
    <location>
        <position position="141"/>
    </location>
    <ligand>
        <name>NAD(+)</name>
        <dbReference type="ChEBI" id="CHEBI:57540"/>
    </ligand>
</feature>
<dbReference type="InterPro" id="IPR036420">
    <property type="entry name" value="BRCT_dom_sf"/>
</dbReference>
<dbReference type="NCBIfam" id="TIGR00575">
    <property type="entry name" value="dnlj"/>
    <property type="match status" value="1"/>
</dbReference>
<evidence type="ECO:0000313" key="16">
    <source>
        <dbReference type="EMBL" id="AKM82020.1"/>
    </source>
</evidence>
<dbReference type="InterPro" id="IPR004150">
    <property type="entry name" value="NAD_DNA_ligase_OB"/>
</dbReference>
<feature type="binding site" evidence="14">
    <location>
        <position position="438"/>
    </location>
    <ligand>
        <name>Zn(2+)</name>
        <dbReference type="ChEBI" id="CHEBI:29105"/>
    </ligand>
</feature>
<dbReference type="PATRIC" id="fig|1618337.4.peg.206"/>
<dbReference type="SUPFAM" id="SSF50249">
    <property type="entry name" value="Nucleic acid-binding proteins"/>
    <property type="match status" value="1"/>
</dbReference>
<feature type="domain" description="BRCT" evidence="15">
    <location>
        <begin position="593"/>
        <end position="670"/>
    </location>
</feature>
<feature type="binding site" evidence="14">
    <location>
        <position position="433"/>
    </location>
    <ligand>
        <name>Zn(2+)</name>
        <dbReference type="ChEBI" id="CHEBI:29105"/>
    </ligand>
</feature>
<dbReference type="PANTHER" id="PTHR23389:SF9">
    <property type="entry name" value="DNA LIGASE"/>
    <property type="match status" value="1"/>
</dbReference>
<accession>A0A0G4B365</accession>
<keyword evidence="7 14" id="KW-0227">DNA damage</keyword>
<keyword evidence="10 14" id="KW-0520">NAD</keyword>
<dbReference type="FunFam" id="3.30.470.30:FF:000001">
    <property type="entry name" value="DNA ligase"/>
    <property type="match status" value="1"/>
</dbReference>
<keyword evidence="14" id="KW-0464">Manganese</keyword>
<feature type="binding site" evidence="14">
    <location>
        <position position="418"/>
    </location>
    <ligand>
        <name>Zn(2+)</name>
        <dbReference type="ChEBI" id="CHEBI:29105"/>
    </ligand>
</feature>
<evidence type="ECO:0000259" key="15">
    <source>
        <dbReference type="PROSITE" id="PS50172"/>
    </source>
</evidence>
<evidence type="ECO:0000256" key="8">
    <source>
        <dbReference type="ARBA" id="ARBA00022833"/>
    </source>
</evidence>
<dbReference type="NCBIfam" id="NF005932">
    <property type="entry name" value="PRK07956.1"/>
    <property type="match status" value="1"/>
</dbReference>
<comment type="catalytic activity">
    <reaction evidence="12 14">
        <text>NAD(+) + (deoxyribonucleotide)n-3'-hydroxyl + 5'-phospho-(deoxyribonucleotide)m = (deoxyribonucleotide)n+m + AMP + beta-nicotinamide D-nucleotide.</text>
        <dbReference type="EC" id="6.5.1.2"/>
    </reaction>
</comment>
<dbReference type="InterPro" id="IPR001679">
    <property type="entry name" value="DNA_ligase"/>
</dbReference>
<evidence type="ECO:0000256" key="13">
    <source>
        <dbReference type="ARBA" id="ARBA00060881"/>
    </source>
</evidence>
<evidence type="ECO:0000256" key="10">
    <source>
        <dbReference type="ARBA" id="ARBA00023027"/>
    </source>
</evidence>
<evidence type="ECO:0000256" key="7">
    <source>
        <dbReference type="ARBA" id="ARBA00022763"/>
    </source>
</evidence>
<dbReference type="InterPro" id="IPR003583">
    <property type="entry name" value="Hlx-hairpin-Hlx_DNA-bd_motif"/>
</dbReference>
<dbReference type="InterPro" id="IPR012340">
    <property type="entry name" value="NA-bd_OB-fold"/>
</dbReference>
<dbReference type="InterPro" id="IPR018239">
    <property type="entry name" value="DNA_ligase_AS"/>
</dbReference>
<dbReference type="GO" id="GO:0003911">
    <property type="term" value="F:DNA ligase (NAD+) activity"/>
    <property type="evidence" value="ECO:0007669"/>
    <property type="project" value="UniProtKB-UniRule"/>
</dbReference>
<evidence type="ECO:0000256" key="5">
    <source>
        <dbReference type="ARBA" id="ARBA00022705"/>
    </source>
</evidence>
<keyword evidence="4 14" id="KW-0436">Ligase</keyword>
<comment type="caution">
    <text evidence="14">Lacks conserved residue(s) required for the propagation of feature annotation.</text>
</comment>
<evidence type="ECO:0000256" key="4">
    <source>
        <dbReference type="ARBA" id="ARBA00022598"/>
    </source>
</evidence>
<dbReference type="HAMAP" id="MF_01588">
    <property type="entry name" value="DNA_ligase_A"/>
    <property type="match status" value="1"/>
</dbReference>
<dbReference type="InterPro" id="IPR041663">
    <property type="entry name" value="DisA/LigA_HHH"/>
</dbReference>
<organism evidence="16 17">
    <name type="scientific">Berkelbacteria bacterium GW2011_GWE1_39_12</name>
    <dbReference type="NCBI Taxonomy" id="1618337"/>
    <lineage>
        <taxon>Bacteria</taxon>
        <taxon>Candidatus Berkelbacteria</taxon>
    </lineage>
</organism>
<feature type="binding site" evidence="14">
    <location>
        <begin position="84"/>
        <end position="85"/>
    </location>
    <ligand>
        <name>NAD(+)</name>
        <dbReference type="ChEBI" id="CHEBI:57540"/>
    </ligand>
</feature>
<dbReference type="SUPFAM" id="SSF47781">
    <property type="entry name" value="RuvA domain 2-like"/>
    <property type="match status" value="1"/>
</dbReference>
<dbReference type="PROSITE" id="PS01055">
    <property type="entry name" value="DNA_LIGASE_N1"/>
    <property type="match status" value="1"/>
</dbReference>
<dbReference type="InterPro" id="IPR001357">
    <property type="entry name" value="BRCT_dom"/>
</dbReference>
<dbReference type="GO" id="GO:0046872">
    <property type="term" value="F:metal ion binding"/>
    <property type="evidence" value="ECO:0007669"/>
    <property type="project" value="UniProtKB-KW"/>
</dbReference>
<keyword evidence="5 14" id="KW-0235">DNA replication</keyword>
<dbReference type="Gene3D" id="1.10.150.20">
    <property type="entry name" value="5' to 3' exonuclease, C-terminal subdomain"/>
    <property type="match status" value="2"/>
</dbReference>
<dbReference type="PIRSF" id="PIRSF001604">
    <property type="entry name" value="LigA"/>
    <property type="match status" value="1"/>
</dbReference>
<dbReference type="SMART" id="SM00532">
    <property type="entry name" value="LIGANc"/>
    <property type="match status" value="1"/>
</dbReference>
<keyword evidence="9 14" id="KW-0460">Magnesium</keyword>
<feature type="binding site" evidence="14">
    <location>
        <position position="181"/>
    </location>
    <ligand>
        <name>NAD(+)</name>
        <dbReference type="ChEBI" id="CHEBI:57540"/>
    </ligand>
</feature>
<dbReference type="CDD" id="cd17748">
    <property type="entry name" value="BRCT_DNA_ligase_like"/>
    <property type="match status" value="1"/>
</dbReference>
<evidence type="ECO:0000256" key="3">
    <source>
        <dbReference type="ARBA" id="ARBA00013308"/>
    </source>
</evidence>
<dbReference type="InterPro" id="IPR013839">
    <property type="entry name" value="DNAligase_adenylation"/>
</dbReference>
<dbReference type="CDD" id="cd00114">
    <property type="entry name" value="LIGANc"/>
    <property type="match status" value="1"/>
</dbReference>
<evidence type="ECO:0000256" key="1">
    <source>
        <dbReference type="ARBA" id="ARBA00004067"/>
    </source>
</evidence>
<dbReference type="GO" id="GO:0006281">
    <property type="term" value="P:DNA repair"/>
    <property type="evidence" value="ECO:0007669"/>
    <property type="project" value="UniProtKB-KW"/>
</dbReference>
<dbReference type="PANTHER" id="PTHR23389">
    <property type="entry name" value="CHROMOSOME TRANSMISSION FIDELITY FACTOR 18"/>
    <property type="match status" value="1"/>
</dbReference>
<dbReference type="STRING" id="1618337.UT28_C0001G0209"/>
<dbReference type="Gene3D" id="1.10.287.610">
    <property type="entry name" value="Helix hairpin bin"/>
    <property type="match status" value="1"/>
</dbReference>
<proteinExistence type="inferred from homology"/>
<comment type="similarity">
    <text evidence="13 14">Belongs to the NAD-dependent DNA ligase family. LigA subfamily.</text>
</comment>
<dbReference type="GO" id="GO:0003677">
    <property type="term" value="F:DNA binding"/>
    <property type="evidence" value="ECO:0007669"/>
    <property type="project" value="InterPro"/>
</dbReference>
<dbReference type="PROSITE" id="PS50172">
    <property type="entry name" value="BRCT"/>
    <property type="match status" value="1"/>
</dbReference>
<dbReference type="Pfam" id="PF03119">
    <property type="entry name" value="DNA_ligase_ZBD"/>
    <property type="match status" value="1"/>
</dbReference>
<dbReference type="FunFam" id="1.10.150.20:FF:000007">
    <property type="entry name" value="DNA ligase"/>
    <property type="match status" value="1"/>
</dbReference>
<dbReference type="Pfam" id="PF00533">
    <property type="entry name" value="BRCT"/>
    <property type="match status" value="1"/>
</dbReference>
<comment type="cofactor">
    <cofactor evidence="14">
        <name>Mg(2+)</name>
        <dbReference type="ChEBI" id="CHEBI:18420"/>
    </cofactor>
    <cofactor evidence="14">
        <name>Mn(2+)</name>
        <dbReference type="ChEBI" id="CHEBI:29035"/>
    </cofactor>
</comment>
<dbReference type="SMART" id="SM00278">
    <property type="entry name" value="HhH1"/>
    <property type="match status" value="4"/>
</dbReference>
<name>A0A0G4B365_9BACT</name>
<dbReference type="SUPFAM" id="SSF52113">
    <property type="entry name" value="BRCT domain"/>
    <property type="match status" value="1"/>
</dbReference>
<dbReference type="FunFam" id="1.10.150.20:FF:000006">
    <property type="entry name" value="DNA ligase"/>
    <property type="match status" value="1"/>
</dbReference>
<evidence type="ECO:0000313" key="17">
    <source>
        <dbReference type="Proteomes" id="UP000035648"/>
    </source>
</evidence>
<dbReference type="Pfam" id="PF12826">
    <property type="entry name" value="HHH_2"/>
    <property type="match status" value="1"/>
</dbReference>
<feature type="binding site" evidence="14">
    <location>
        <begin position="35"/>
        <end position="39"/>
    </location>
    <ligand>
        <name>NAD(+)</name>
        <dbReference type="ChEBI" id="CHEBI:57540"/>
    </ligand>
</feature>
<dbReference type="SUPFAM" id="SSF56091">
    <property type="entry name" value="DNA ligase/mRNA capping enzyme, catalytic domain"/>
    <property type="match status" value="1"/>
</dbReference>
<dbReference type="InterPro" id="IPR013840">
    <property type="entry name" value="DNAligase_N"/>
</dbReference>
<dbReference type="Pfam" id="PF01653">
    <property type="entry name" value="DNA_ligase_aden"/>
    <property type="match status" value="1"/>
</dbReference>
<dbReference type="InterPro" id="IPR010994">
    <property type="entry name" value="RuvA_2-like"/>
</dbReference>
<dbReference type="Gene3D" id="3.30.470.30">
    <property type="entry name" value="DNA ligase/mRNA capping enzyme"/>
    <property type="match status" value="1"/>
</dbReference>
<keyword evidence="8 14" id="KW-0862">Zinc</keyword>
<dbReference type="Proteomes" id="UP000035648">
    <property type="component" value="Chromosome"/>
</dbReference>
<protein>
    <recommendedName>
        <fullName evidence="3 14">DNA ligase</fullName>
        <ecNumber evidence="2 14">6.5.1.2</ecNumber>
    </recommendedName>
    <alternativeName>
        <fullName evidence="14">Polydeoxyribonucleotide synthase [NAD(+)]</fullName>
    </alternativeName>
</protein>
<dbReference type="SMART" id="SM00292">
    <property type="entry name" value="BRCT"/>
    <property type="match status" value="1"/>
</dbReference>
<keyword evidence="6 14" id="KW-0479">Metal-binding</keyword>
<dbReference type="Gene3D" id="3.40.50.10190">
    <property type="entry name" value="BRCT domain"/>
    <property type="match status" value="1"/>
</dbReference>
<dbReference type="GO" id="GO:0006260">
    <property type="term" value="P:DNA replication"/>
    <property type="evidence" value="ECO:0007669"/>
    <property type="project" value="UniProtKB-KW"/>
</dbReference>
<evidence type="ECO:0000256" key="12">
    <source>
        <dbReference type="ARBA" id="ARBA00034005"/>
    </source>
</evidence>
<dbReference type="InterPro" id="IPR004149">
    <property type="entry name" value="Znf_DNAligase_C4"/>
</dbReference>
<feature type="binding site" evidence="14">
    <location>
        <position position="415"/>
    </location>
    <ligand>
        <name>Zn(2+)</name>
        <dbReference type="ChEBI" id="CHEBI:29105"/>
    </ligand>
</feature>
<evidence type="ECO:0000256" key="6">
    <source>
        <dbReference type="ARBA" id="ARBA00022723"/>
    </source>
</evidence>
<sequence length="670" mass="75836">MQTKEDAKFRAEKLRKLIDDLRFRYHVLDDPTVTDEIYDSLTRELVGIESQFPDLKTADSPTQRVGGEPLKEFQQVKHVSPMLSLTDVFDEQELKNWENRIFRLASEKEIKESGFYCEIKMDGLAISLIYENGILIQAATRGNGQIGEDVTENVKTIQSIPLKLREDSTFYTANRIEVRGEVYMPKKSFEKMNVDRKIKGEVMFANPRNAAAGSIRQLDSKITAKRKLAFMAYSLLGIETEKLTFHEQEHLIAKDLGFPVNTHNQFCEDLKCIENYFERMEKERPKLPYQIDGIVININDENLFKKLGTIGKAPRGAVAYKWPAEEATTIVEDIQVSVGRTGVLTPIAFLRPVLVAGSTVSRATLHNEDELRKKDIRIGDTVVIHKAGDVIPEVEKVLIELRTGKEKEFNFPKTCPECGGKVVREAGKAAYRCENKDCFVVRQRSLQHFVSKAAFDMEGLGPKIINKLFEEKLISDPADLFKLKKSDLEHLERFAEKSSENLINSIQSKKKIEFPRFIYALGIPNVGEETAFDLAKRYKSIDELKNASLEDIQNIRDIGPIVAKSIYEYFQDPQNQDFIDRLLKAGVDIEIVTQSGKLAGKTFVFTGGLENLSRDQAKEKVRLLGGDISESVGKDTSFIVAGKDPGSKLEKAKKLGVEILDEDHFLNLIK</sequence>
<dbReference type="EMBL" id="CP011213">
    <property type="protein sequence ID" value="AKM82020.1"/>
    <property type="molecule type" value="Genomic_DNA"/>
</dbReference>
<dbReference type="AlphaFoldDB" id="A0A0G4B365"/>
<feature type="binding site" evidence="14">
    <location>
        <position position="118"/>
    </location>
    <ligand>
        <name>NAD(+)</name>
        <dbReference type="ChEBI" id="CHEBI:57540"/>
    </ligand>
</feature>